<accession>L0H076</accession>
<dbReference type="AlphaFoldDB" id="L0H076"/>
<reference evidence="2 3" key="1">
    <citation type="submission" date="2011-09" db="EMBL/GenBank/DDBJ databases">
        <title>Complete sequence of chromosome of Thioflavicoccus mobilis 8321.</title>
        <authorList>
            <consortium name="US DOE Joint Genome Institute"/>
            <person name="Lucas S."/>
            <person name="Han J."/>
            <person name="Lapidus A."/>
            <person name="Cheng J.-F."/>
            <person name="Goodwin L."/>
            <person name="Pitluck S."/>
            <person name="Peters L."/>
            <person name="Ovchinnikova G."/>
            <person name="Lu M."/>
            <person name="Detter J.C."/>
            <person name="Han C."/>
            <person name="Tapia R."/>
            <person name="Land M."/>
            <person name="Hauser L."/>
            <person name="Kyrpides N."/>
            <person name="Ivanova N."/>
            <person name="Pagani I."/>
            <person name="Vogl K."/>
            <person name="Liu Z."/>
            <person name="Imhoff J."/>
            <person name="Thiel V."/>
            <person name="Frigaard N.-U."/>
            <person name="Bryant D."/>
            <person name="Woyke T."/>
        </authorList>
    </citation>
    <scope>NUCLEOTIDE SEQUENCE [LARGE SCALE GENOMIC DNA]</scope>
    <source>
        <strain evidence="2 3">8321</strain>
    </source>
</reference>
<proteinExistence type="predicted"/>
<evidence type="ECO:0000313" key="2">
    <source>
        <dbReference type="EMBL" id="AGA91020.1"/>
    </source>
</evidence>
<sequence length="84" mass="8951">MTASRSIQIAEIGTNLCAQFLAIAQAFLEPVAAPNQVLGVFIGLYRPLLDPVERAGLRFRGAGGKQCDQHQTGDRPCGGVPDEQ</sequence>
<gene>
    <name evidence="2" type="ORF">Thimo_2275</name>
</gene>
<dbReference type="EMBL" id="CP003051">
    <property type="protein sequence ID" value="AGA91020.1"/>
    <property type="molecule type" value="Genomic_DNA"/>
</dbReference>
<protein>
    <submittedName>
        <fullName evidence="2">Uncharacterized protein</fullName>
    </submittedName>
</protein>
<name>L0H076_9GAMM</name>
<evidence type="ECO:0000256" key="1">
    <source>
        <dbReference type="SAM" id="MobiDB-lite"/>
    </source>
</evidence>
<dbReference type="HOGENOM" id="CLU_2526472_0_0_6"/>
<dbReference type="Proteomes" id="UP000010816">
    <property type="component" value="Chromosome"/>
</dbReference>
<feature type="region of interest" description="Disordered" evidence="1">
    <location>
        <begin position="62"/>
        <end position="84"/>
    </location>
</feature>
<dbReference type="PATRIC" id="fig|765912.4.peg.2231"/>
<keyword evidence="3" id="KW-1185">Reference proteome</keyword>
<evidence type="ECO:0000313" key="3">
    <source>
        <dbReference type="Proteomes" id="UP000010816"/>
    </source>
</evidence>
<organism evidence="2 3">
    <name type="scientific">Thioflavicoccus mobilis 8321</name>
    <dbReference type="NCBI Taxonomy" id="765912"/>
    <lineage>
        <taxon>Bacteria</taxon>
        <taxon>Pseudomonadati</taxon>
        <taxon>Pseudomonadota</taxon>
        <taxon>Gammaproteobacteria</taxon>
        <taxon>Chromatiales</taxon>
        <taxon>Chromatiaceae</taxon>
        <taxon>Thioflavicoccus</taxon>
    </lineage>
</organism>
<dbReference type="KEGG" id="tmb:Thimo_2275"/>